<proteinExistence type="predicted"/>
<dbReference type="Gene3D" id="1.20.1280.50">
    <property type="match status" value="1"/>
</dbReference>
<reference evidence="1 2" key="1">
    <citation type="submission" date="2018-06" db="EMBL/GenBank/DDBJ databases">
        <title>A transcriptomic atlas of mushroom development highlights an independent origin of complex multicellularity.</title>
        <authorList>
            <consortium name="DOE Joint Genome Institute"/>
            <person name="Krizsan K."/>
            <person name="Almasi E."/>
            <person name="Merenyi Z."/>
            <person name="Sahu N."/>
            <person name="Viragh M."/>
            <person name="Koszo T."/>
            <person name="Mondo S."/>
            <person name="Kiss B."/>
            <person name="Balint B."/>
            <person name="Kues U."/>
            <person name="Barry K."/>
            <person name="Hegedus J.C."/>
            <person name="Henrissat B."/>
            <person name="Johnson J."/>
            <person name="Lipzen A."/>
            <person name="Ohm R."/>
            <person name="Nagy I."/>
            <person name="Pangilinan J."/>
            <person name="Yan J."/>
            <person name="Xiong Y."/>
            <person name="Grigoriev I.V."/>
            <person name="Hibbett D.S."/>
            <person name="Nagy L.G."/>
        </authorList>
    </citation>
    <scope>NUCLEOTIDE SEQUENCE [LARGE SCALE GENOMIC DNA]</scope>
    <source>
        <strain evidence="1 2">SZMC22713</strain>
    </source>
</reference>
<dbReference type="EMBL" id="ML170283">
    <property type="protein sequence ID" value="TDL15264.1"/>
    <property type="molecule type" value="Genomic_DNA"/>
</dbReference>
<gene>
    <name evidence="1" type="ORF">BD410DRAFT_845347</name>
</gene>
<sequence length="408" mass="46116">MTLRCDQVAPVLQIPCEITSEIFRYCLPEDEFPQPSIRSAPIQLSLVCSAWRELSIGTPCLWTKVLLCASTDFEDLSGTLTDHMESHVETLRLWTKRATPLLLSVHLRYPTLPRLDVPVIRIDQLPPIFHVIVENGARWKDIRLSLPRNYLDFGWSLTQQNASKLNSFAIDDTLIPIFGSSLAVSTGPINLQTGIAETLSTLSVCVPIIYAPPYRAPCMRLRKLSLKHAGPVECLNLLRHCPVLEDLILHFYRLNEMVGSSSGPTMLLPQLRTFHLSHTTYGEYWETSFPVGSEIGLLLECLSLPNLKGFFLWMTIVGRDIYNNPEIPWEYLSQLITRSNCSLTELELRTTRMTPSSMMKCLQLSPDLKYLGIPSDAELETEEVRQLLPSLQSLRLFSTDEVGESGQL</sequence>
<dbReference type="STRING" id="50990.A0A4Y7PIF8"/>
<accession>A0A4Y7PIF8</accession>
<keyword evidence="2" id="KW-1185">Reference proteome</keyword>
<name>A0A4Y7PIF8_9AGAM</name>
<protein>
    <submittedName>
        <fullName evidence="1">Uncharacterized protein</fullName>
    </submittedName>
</protein>
<dbReference type="AlphaFoldDB" id="A0A4Y7PIF8"/>
<dbReference type="SUPFAM" id="SSF52047">
    <property type="entry name" value="RNI-like"/>
    <property type="match status" value="1"/>
</dbReference>
<evidence type="ECO:0000313" key="1">
    <source>
        <dbReference type="EMBL" id="TDL15264.1"/>
    </source>
</evidence>
<dbReference type="OrthoDB" id="3266451at2759"/>
<dbReference type="Proteomes" id="UP000294933">
    <property type="component" value="Unassembled WGS sequence"/>
</dbReference>
<organism evidence="1 2">
    <name type="scientific">Rickenella mellea</name>
    <dbReference type="NCBI Taxonomy" id="50990"/>
    <lineage>
        <taxon>Eukaryota</taxon>
        <taxon>Fungi</taxon>
        <taxon>Dikarya</taxon>
        <taxon>Basidiomycota</taxon>
        <taxon>Agaricomycotina</taxon>
        <taxon>Agaricomycetes</taxon>
        <taxon>Hymenochaetales</taxon>
        <taxon>Rickenellaceae</taxon>
        <taxon>Rickenella</taxon>
    </lineage>
</organism>
<evidence type="ECO:0000313" key="2">
    <source>
        <dbReference type="Proteomes" id="UP000294933"/>
    </source>
</evidence>
<dbReference type="Gene3D" id="3.80.10.10">
    <property type="entry name" value="Ribonuclease Inhibitor"/>
    <property type="match status" value="1"/>
</dbReference>
<dbReference type="InterPro" id="IPR032675">
    <property type="entry name" value="LRR_dom_sf"/>
</dbReference>
<dbReference type="VEuPathDB" id="FungiDB:BD410DRAFT_845347"/>